<comment type="caution">
    <text evidence="5">The sequence shown here is derived from an EMBL/GenBank/DDBJ whole genome shotgun (WGS) entry which is preliminary data.</text>
</comment>
<protein>
    <submittedName>
        <fullName evidence="5">Uncharacterized protein</fullName>
    </submittedName>
</protein>
<evidence type="ECO:0000256" key="4">
    <source>
        <dbReference type="SAM" id="MobiDB-lite"/>
    </source>
</evidence>
<evidence type="ECO:0000313" key="5">
    <source>
        <dbReference type="EMBL" id="GKU96203.1"/>
    </source>
</evidence>
<dbReference type="Pfam" id="PF02519">
    <property type="entry name" value="Auxin_inducible"/>
    <property type="match status" value="1"/>
</dbReference>
<dbReference type="EMBL" id="BPVZ01000010">
    <property type="protein sequence ID" value="GKU96203.1"/>
    <property type="molecule type" value="Genomic_DNA"/>
</dbReference>
<reference evidence="5 6" key="1">
    <citation type="journal article" date="2021" name="Commun. Biol.">
        <title>The genome of Shorea leprosula (Dipterocarpaceae) highlights the ecological relevance of drought in aseasonal tropical rainforests.</title>
        <authorList>
            <person name="Ng K.K.S."/>
            <person name="Kobayashi M.J."/>
            <person name="Fawcett J.A."/>
            <person name="Hatakeyama M."/>
            <person name="Paape T."/>
            <person name="Ng C.H."/>
            <person name="Ang C.C."/>
            <person name="Tnah L.H."/>
            <person name="Lee C.T."/>
            <person name="Nishiyama T."/>
            <person name="Sese J."/>
            <person name="O'Brien M.J."/>
            <person name="Copetti D."/>
            <person name="Mohd Noor M.I."/>
            <person name="Ong R.C."/>
            <person name="Putra M."/>
            <person name="Sireger I.Z."/>
            <person name="Indrioko S."/>
            <person name="Kosugi Y."/>
            <person name="Izuno A."/>
            <person name="Isagi Y."/>
            <person name="Lee S.L."/>
            <person name="Shimizu K.K."/>
        </authorList>
    </citation>
    <scope>NUCLEOTIDE SEQUENCE [LARGE SCALE GENOMIC DNA]</scope>
    <source>
        <strain evidence="5">214</strain>
    </source>
</reference>
<accession>A0AAV5I504</accession>
<dbReference type="GO" id="GO:0009733">
    <property type="term" value="P:response to auxin"/>
    <property type="evidence" value="ECO:0007669"/>
    <property type="project" value="InterPro"/>
</dbReference>
<dbReference type="AlphaFoldDB" id="A0AAV5I504"/>
<keyword evidence="3" id="KW-0341">Growth regulation</keyword>
<evidence type="ECO:0000256" key="2">
    <source>
        <dbReference type="ARBA" id="ARBA00022473"/>
    </source>
</evidence>
<comment type="similarity">
    <text evidence="1">Belongs to the ARG7 family.</text>
</comment>
<feature type="region of interest" description="Disordered" evidence="4">
    <location>
        <begin position="33"/>
        <end position="69"/>
    </location>
</feature>
<evidence type="ECO:0000256" key="3">
    <source>
        <dbReference type="ARBA" id="ARBA00022604"/>
    </source>
</evidence>
<dbReference type="PANTHER" id="PTHR31374">
    <property type="entry name" value="AUXIN-INDUCED PROTEIN-LIKE-RELATED"/>
    <property type="match status" value="1"/>
</dbReference>
<dbReference type="Proteomes" id="UP001054252">
    <property type="component" value="Unassembled WGS sequence"/>
</dbReference>
<organism evidence="5 6">
    <name type="scientific">Rubroshorea leprosula</name>
    <dbReference type="NCBI Taxonomy" id="152421"/>
    <lineage>
        <taxon>Eukaryota</taxon>
        <taxon>Viridiplantae</taxon>
        <taxon>Streptophyta</taxon>
        <taxon>Embryophyta</taxon>
        <taxon>Tracheophyta</taxon>
        <taxon>Spermatophyta</taxon>
        <taxon>Magnoliopsida</taxon>
        <taxon>eudicotyledons</taxon>
        <taxon>Gunneridae</taxon>
        <taxon>Pentapetalae</taxon>
        <taxon>rosids</taxon>
        <taxon>malvids</taxon>
        <taxon>Malvales</taxon>
        <taxon>Dipterocarpaceae</taxon>
        <taxon>Rubroshorea</taxon>
    </lineage>
</organism>
<name>A0AAV5I504_9ROSI</name>
<sequence>MEFSGGKGKKSVSGNLIIKTWERCKSIGRVRKSSTMENATLKKKSKSWPRAMDACGTPEDRDRKHPRKRRVATEKGCFSVYVGPEKQRFMIKAEHANHPLFMVLLEEAESEYGFNSQGPLVLPCSVDLFCKVLFLIEEGGTEDVPPLLGCGFHGAYRLLSPPRMISMNQL</sequence>
<gene>
    <name evidence="5" type="ORF">SLEP1_g9467</name>
</gene>
<keyword evidence="6" id="KW-1185">Reference proteome</keyword>
<dbReference type="InterPro" id="IPR003676">
    <property type="entry name" value="SAUR_fam"/>
</dbReference>
<proteinExistence type="inferred from homology"/>
<dbReference type="PANTHER" id="PTHR31374:SF118">
    <property type="entry name" value="OS01G0924966 PROTEIN"/>
    <property type="match status" value="1"/>
</dbReference>
<keyword evidence="2" id="KW-0217">Developmental protein</keyword>
<evidence type="ECO:0000313" key="6">
    <source>
        <dbReference type="Proteomes" id="UP001054252"/>
    </source>
</evidence>
<evidence type="ECO:0000256" key="1">
    <source>
        <dbReference type="ARBA" id="ARBA00006974"/>
    </source>
</evidence>